<sequence>MQLDRAKVQIDRVKLKTHRATPPHDRRKINFDREILVRDRRNEKSMQDNASPSAHQSEALHNTLTVAHRPWRIDSDRGAKGLTHQV</sequence>
<keyword evidence="2" id="KW-1185">Reference proteome</keyword>
<accession>A0A394DDH0</accession>
<gene>
    <name evidence="1" type="ORF">TanjilG_31645</name>
</gene>
<dbReference type="EMBL" id="MLAU01022144">
    <property type="protein sequence ID" value="OIW21310.1"/>
    <property type="molecule type" value="Genomic_DNA"/>
</dbReference>
<dbReference type="AlphaFoldDB" id="A0A394DDH0"/>
<protein>
    <submittedName>
        <fullName evidence="1">Uncharacterized protein</fullName>
    </submittedName>
</protein>
<organism evidence="1 2">
    <name type="scientific">Lupinus angustifolius</name>
    <name type="common">Narrow-leaved blue lupine</name>
    <dbReference type="NCBI Taxonomy" id="3871"/>
    <lineage>
        <taxon>Eukaryota</taxon>
        <taxon>Viridiplantae</taxon>
        <taxon>Streptophyta</taxon>
        <taxon>Embryophyta</taxon>
        <taxon>Tracheophyta</taxon>
        <taxon>Spermatophyta</taxon>
        <taxon>Magnoliopsida</taxon>
        <taxon>eudicotyledons</taxon>
        <taxon>Gunneridae</taxon>
        <taxon>Pentapetalae</taxon>
        <taxon>rosids</taxon>
        <taxon>fabids</taxon>
        <taxon>Fabales</taxon>
        <taxon>Fabaceae</taxon>
        <taxon>Papilionoideae</taxon>
        <taxon>50 kb inversion clade</taxon>
        <taxon>genistoids sensu lato</taxon>
        <taxon>core genistoids</taxon>
        <taxon>Genisteae</taxon>
        <taxon>Lupinus</taxon>
    </lineage>
</organism>
<comment type="caution">
    <text evidence="1">The sequence shown here is derived from an EMBL/GenBank/DDBJ whole genome shotgun (WGS) entry which is preliminary data.</text>
</comment>
<evidence type="ECO:0000313" key="1">
    <source>
        <dbReference type="EMBL" id="OIW21310.1"/>
    </source>
</evidence>
<proteinExistence type="predicted"/>
<dbReference type="Gramene" id="OIW21310">
    <property type="protein sequence ID" value="OIW21310"/>
    <property type="gene ID" value="TanjilG_31645"/>
</dbReference>
<reference evidence="1 2" key="1">
    <citation type="journal article" date="2017" name="Plant Biotechnol. J.">
        <title>A comprehensive draft genome sequence for lupin (Lupinus angustifolius), an emerging health food: insights into plant-microbe interactions and legume evolution.</title>
        <authorList>
            <person name="Hane J.K."/>
            <person name="Ming Y."/>
            <person name="Kamphuis L.G."/>
            <person name="Nelson M.N."/>
            <person name="Garg G."/>
            <person name="Atkins C.A."/>
            <person name="Bayer P.E."/>
            <person name="Bravo A."/>
            <person name="Bringans S."/>
            <person name="Cannon S."/>
            <person name="Edwards D."/>
            <person name="Foley R."/>
            <person name="Gao L.L."/>
            <person name="Harrison M.J."/>
            <person name="Huang W."/>
            <person name="Hurgobin B."/>
            <person name="Li S."/>
            <person name="Liu C.W."/>
            <person name="McGrath A."/>
            <person name="Morahan G."/>
            <person name="Murray J."/>
            <person name="Weller J."/>
            <person name="Jian J."/>
            <person name="Singh K.B."/>
        </authorList>
    </citation>
    <scope>NUCLEOTIDE SEQUENCE [LARGE SCALE GENOMIC DNA]</scope>
    <source>
        <strain evidence="2">cv. Tanjil</strain>
        <tissue evidence="1">Whole plant</tissue>
    </source>
</reference>
<dbReference type="Proteomes" id="UP000188354">
    <property type="component" value="Unassembled WGS sequence"/>
</dbReference>
<evidence type="ECO:0000313" key="2">
    <source>
        <dbReference type="Proteomes" id="UP000188354"/>
    </source>
</evidence>
<name>A0A394DDH0_LUPAN</name>